<gene>
    <name evidence="1" type="ORF">SPELUC_LOCUS8799</name>
</gene>
<dbReference type="Proteomes" id="UP000789366">
    <property type="component" value="Unassembled WGS sequence"/>
</dbReference>
<name>A0ACA9NDG6_9GLOM</name>
<feature type="non-terminal residue" evidence="1">
    <location>
        <position position="805"/>
    </location>
</feature>
<protein>
    <submittedName>
        <fullName evidence="1">9973_t:CDS:1</fullName>
    </submittedName>
</protein>
<organism evidence="1 2">
    <name type="scientific">Cetraspora pellucida</name>
    <dbReference type="NCBI Taxonomy" id="1433469"/>
    <lineage>
        <taxon>Eukaryota</taxon>
        <taxon>Fungi</taxon>
        <taxon>Fungi incertae sedis</taxon>
        <taxon>Mucoromycota</taxon>
        <taxon>Glomeromycotina</taxon>
        <taxon>Glomeromycetes</taxon>
        <taxon>Diversisporales</taxon>
        <taxon>Gigasporaceae</taxon>
        <taxon>Cetraspora</taxon>
    </lineage>
</organism>
<reference evidence="1" key="1">
    <citation type="submission" date="2021-06" db="EMBL/GenBank/DDBJ databases">
        <authorList>
            <person name="Kallberg Y."/>
            <person name="Tangrot J."/>
            <person name="Rosling A."/>
        </authorList>
    </citation>
    <scope>NUCLEOTIDE SEQUENCE</scope>
    <source>
        <strain evidence="1">28 12/20/2015</strain>
    </source>
</reference>
<evidence type="ECO:0000313" key="2">
    <source>
        <dbReference type="Proteomes" id="UP000789366"/>
    </source>
</evidence>
<keyword evidence="2" id="KW-1185">Reference proteome</keyword>
<evidence type="ECO:0000313" key="1">
    <source>
        <dbReference type="EMBL" id="CAG8647813.1"/>
    </source>
</evidence>
<proteinExistence type="predicted"/>
<feature type="non-terminal residue" evidence="1">
    <location>
        <position position="1"/>
    </location>
</feature>
<comment type="caution">
    <text evidence="1">The sequence shown here is derived from an EMBL/GenBank/DDBJ whole genome shotgun (WGS) entry which is preliminary data.</text>
</comment>
<accession>A0ACA9NDG6</accession>
<dbReference type="EMBL" id="CAJVPW010013766">
    <property type="protein sequence ID" value="CAG8647813.1"/>
    <property type="molecule type" value="Genomic_DNA"/>
</dbReference>
<sequence length="805" mass="90128">MWENVLNDMTPRDSDHDFGSINRGNAREGSKPLSNESLLDNPNPPIDHEQQPILDQQATQLLQLSERNVVNYPMFSGRNQDPVEWIESITRAFCANNIREARRIVIASAHLSDLAALWWEELLYPRTNKPMEHRVTNKTAMQPVPRINQGTNVRSGTSFRPITGRRTIYAEYTSGSYRQGRNDGLWASIIPSASLCDHPSTYVTITPTNVPCEPTSRTCTTPECFNGAGNGAIGEPPVCYTCQQVGHYAHECPANNHVNINGNGNNPSVQHQNNVPTNDNRIAEETPRAQAMIAQMQEEAYIAKRKRVDKEPAEGEFPPGNSHSDGGNQASKQAANQKNEQGNGYETGGTSSNGKNPAILDNDGLAKQKGRHNICPTLSSSTKHTKRGVEGVMTRKVSAGFLKDVGMTIDRLSTVMMVGVHAVVTDAGNYAVIVGNDWMKKARACLDWESCELMIQDGDKKIKDDVSSSSNDDSVKSELDDEDEYDEEEGLCMWNKVVDRKARPHTEERRTDDFNLGNMTADQQHQVKEVLRRYEDIFACEPDQLGRMSIVQHKIHTEEGLPVKQRFYPTSKKEMWDFILAYMDDVNIYSSSFEKNLSHVDVVLEFLGHEISGKGITSTVMKVAAVSNFPRPKNLRALRGFLGLAGFYRRFIKDFSDIAAPLYKLLKIGENFVWKSKQQEAFDELKRRLTSAPILAHPQDSVENVLYTDASHLALGAVLSQSSDNGLESVVEYASRSTRPAEQNYTITELELTDHTALTYLNNMANPTGRMARYIMTLQGYDFVVKYRPGRQLGNVDRLSRIEES</sequence>